<dbReference type="SUPFAM" id="SSF54106">
    <property type="entry name" value="LysM domain"/>
    <property type="match status" value="1"/>
</dbReference>
<evidence type="ECO:0000313" key="2">
    <source>
        <dbReference type="EMBL" id="NMH91601.1"/>
    </source>
</evidence>
<dbReference type="Proteomes" id="UP000586918">
    <property type="component" value="Unassembled WGS sequence"/>
</dbReference>
<dbReference type="SMART" id="SM00257">
    <property type="entry name" value="LysM"/>
    <property type="match status" value="1"/>
</dbReference>
<dbReference type="Pfam" id="PF01476">
    <property type="entry name" value="LysM"/>
    <property type="match status" value="1"/>
</dbReference>
<keyword evidence="3" id="KW-1185">Reference proteome</keyword>
<dbReference type="InterPro" id="IPR018392">
    <property type="entry name" value="LysM"/>
</dbReference>
<dbReference type="Gene3D" id="3.10.350.10">
    <property type="entry name" value="LysM domain"/>
    <property type="match status" value="1"/>
</dbReference>
<sequence>MMSAGAVVGLGSVAEAAGGATARSAVPAATAEVTVRTGDTMWDVARRSAPGVDVSAVVERIVADNGLSTVSLRPGQILRVPAG</sequence>
<evidence type="ECO:0000313" key="3">
    <source>
        <dbReference type="Proteomes" id="UP000586918"/>
    </source>
</evidence>
<dbReference type="InterPro" id="IPR036779">
    <property type="entry name" value="LysM_dom_sf"/>
</dbReference>
<dbReference type="CDD" id="cd00118">
    <property type="entry name" value="LysM"/>
    <property type="match status" value="1"/>
</dbReference>
<accession>A0A848DGE8</accession>
<feature type="domain" description="LysM" evidence="1">
    <location>
        <begin position="31"/>
        <end position="80"/>
    </location>
</feature>
<evidence type="ECO:0000259" key="1">
    <source>
        <dbReference type="PROSITE" id="PS51782"/>
    </source>
</evidence>
<organism evidence="2 3">
    <name type="scientific">Pseudonocardia bannensis</name>
    <dbReference type="NCBI Taxonomy" id="630973"/>
    <lineage>
        <taxon>Bacteria</taxon>
        <taxon>Bacillati</taxon>
        <taxon>Actinomycetota</taxon>
        <taxon>Actinomycetes</taxon>
        <taxon>Pseudonocardiales</taxon>
        <taxon>Pseudonocardiaceae</taxon>
        <taxon>Pseudonocardia</taxon>
    </lineage>
</organism>
<gene>
    <name evidence="2" type="ORF">HF519_08385</name>
</gene>
<reference evidence="2 3" key="1">
    <citation type="submission" date="2020-04" db="EMBL/GenBank/DDBJ databases">
        <authorList>
            <person name="Klaysubun C."/>
            <person name="Duangmal K."/>
            <person name="Lipun K."/>
        </authorList>
    </citation>
    <scope>NUCLEOTIDE SEQUENCE [LARGE SCALE GENOMIC DNA]</scope>
    <source>
        <strain evidence="2 3">DSM 45300</strain>
    </source>
</reference>
<protein>
    <submittedName>
        <fullName evidence="2">LysM peptidoglycan-binding domain-containing protein</fullName>
    </submittedName>
</protein>
<dbReference type="PROSITE" id="PS51782">
    <property type="entry name" value="LYSM"/>
    <property type="match status" value="1"/>
</dbReference>
<dbReference type="AlphaFoldDB" id="A0A848DGE8"/>
<name>A0A848DGE8_9PSEU</name>
<comment type="caution">
    <text evidence="2">The sequence shown here is derived from an EMBL/GenBank/DDBJ whole genome shotgun (WGS) entry which is preliminary data.</text>
</comment>
<proteinExistence type="predicted"/>
<dbReference type="EMBL" id="JAAXKZ010000021">
    <property type="protein sequence ID" value="NMH91601.1"/>
    <property type="molecule type" value="Genomic_DNA"/>
</dbReference>